<feature type="non-terminal residue" evidence="2">
    <location>
        <position position="1"/>
    </location>
</feature>
<feature type="compositionally biased region" description="Polar residues" evidence="1">
    <location>
        <begin position="9"/>
        <end position="26"/>
    </location>
</feature>
<gene>
    <name evidence="2" type="ORF">ALO75_04854</name>
</gene>
<dbReference type="AlphaFoldDB" id="A0A0P9MRN9"/>
<comment type="caution">
    <text evidence="2">The sequence shown here is derived from an EMBL/GenBank/DDBJ whole genome shotgun (WGS) entry which is preliminary data.</text>
</comment>
<dbReference type="EMBL" id="LJQC01001075">
    <property type="protein sequence ID" value="KPW87234.1"/>
    <property type="molecule type" value="Genomic_DNA"/>
</dbReference>
<dbReference type="PATRIC" id="fig|317659.3.peg.3991"/>
<proteinExistence type="predicted"/>
<protein>
    <submittedName>
        <fullName evidence="2">Zona occludens toxin</fullName>
    </submittedName>
</protein>
<reference evidence="2 3" key="1">
    <citation type="submission" date="2015-09" db="EMBL/GenBank/DDBJ databases">
        <title>Genome announcement of multiple Pseudomonas syringae strains.</title>
        <authorList>
            <person name="Thakur S."/>
            <person name="Wang P.W."/>
            <person name="Gong Y."/>
            <person name="Weir B.S."/>
            <person name="Guttman D.S."/>
        </authorList>
    </citation>
    <scope>NUCLEOTIDE SEQUENCE [LARGE SCALE GENOMIC DNA]</scope>
    <source>
        <strain evidence="2 3">ICMP17001</strain>
    </source>
</reference>
<evidence type="ECO:0000256" key="1">
    <source>
        <dbReference type="SAM" id="MobiDB-lite"/>
    </source>
</evidence>
<feature type="compositionally biased region" description="Polar residues" evidence="1">
    <location>
        <begin position="36"/>
        <end position="46"/>
    </location>
</feature>
<name>A0A0P9MRN9_9PSED</name>
<evidence type="ECO:0000313" key="2">
    <source>
        <dbReference type="EMBL" id="KPW87234.1"/>
    </source>
</evidence>
<accession>A0A0P9MRN9</accession>
<feature type="region of interest" description="Disordered" evidence="1">
    <location>
        <begin position="1"/>
        <end position="46"/>
    </location>
</feature>
<organism evidence="2 3">
    <name type="scientific">Pseudomonas syringae pv. coryli</name>
    <dbReference type="NCBI Taxonomy" id="317659"/>
    <lineage>
        <taxon>Bacteria</taxon>
        <taxon>Pseudomonadati</taxon>
        <taxon>Pseudomonadota</taxon>
        <taxon>Gammaproteobacteria</taxon>
        <taxon>Pseudomonadales</taxon>
        <taxon>Pseudomonadaceae</taxon>
        <taxon>Pseudomonas</taxon>
    </lineage>
</organism>
<dbReference type="Proteomes" id="UP000051335">
    <property type="component" value="Unassembled WGS sequence"/>
</dbReference>
<evidence type="ECO:0000313" key="3">
    <source>
        <dbReference type="Proteomes" id="UP000051335"/>
    </source>
</evidence>
<sequence>RRAAAAGPNPSSVHSSTSTPGTQTPASKGASFTVVADSSRTARTIN</sequence>
<keyword evidence="3" id="KW-1185">Reference proteome</keyword>